<dbReference type="AlphaFoldDB" id="A0A2P2LMA0"/>
<proteinExistence type="predicted"/>
<organism evidence="1">
    <name type="scientific">Rhizophora mucronata</name>
    <name type="common">Asiatic mangrove</name>
    <dbReference type="NCBI Taxonomy" id="61149"/>
    <lineage>
        <taxon>Eukaryota</taxon>
        <taxon>Viridiplantae</taxon>
        <taxon>Streptophyta</taxon>
        <taxon>Embryophyta</taxon>
        <taxon>Tracheophyta</taxon>
        <taxon>Spermatophyta</taxon>
        <taxon>Magnoliopsida</taxon>
        <taxon>eudicotyledons</taxon>
        <taxon>Gunneridae</taxon>
        <taxon>Pentapetalae</taxon>
        <taxon>rosids</taxon>
        <taxon>fabids</taxon>
        <taxon>Malpighiales</taxon>
        <taxon>Rhizophoraceae</taxon>
        <taxon>Rhizophora</taxon>
    </lineage>
</organism>
<dbReference type="EMBL" id="GGEC01038619">
    <property type="protein sequence ID" value="MBX19103.1"/>
    <property type="molecule type" value="Transcribed_RNA"/>
</dbReference>
<accession>A0A2P2LMA0</accession>
<reference evidence="1" key="1">
    <citation type="submission" date="2018-02" db="EMBL/GenBank/DDBJ databases">
        <title>Rhizophora mucronata_Transcriptome.</title>
        <authorList>
            <person name="Meera S.P."/>
            <person name="Sreeshan A."/>
            <person name="Augustine A."/>
        </authorList>
    </citation>
    <scope>NUCLEOTIDE SEQUENCE</scope>
    <source>
        <tissue evidence="1">Leaf</tissue>
    </source>
</reference>
<protein>
    <submittedName>
        <fullName evidence="1">Uncharacterized protein</fullName>
    </submittedName>
</protein>
<name>A0A2P2LMA0_RHIMU</name>
<sequence>MYDLKFFSVNMQQSHCSGNINIKITKISDHTTIPVYLVLEILEDLPGLSFLFRHIIK</sequence>
<evidence type="ECO:0000313" key="1">
    <source>
        <dbReference type="EMBL" id="MBX19103.1"/>
    </source>
</evidence>